<accession>A0A1I5B2H0</accession>
<dbReference type="AlphaFoldDB" id="A0A1I5B2H0"/>
<dbReference type="Proteomes" id="UP000199564">
    <property type="component" value="Unassembled WGS sequence"/>
</dbReference>
<dbReference type="GO" id="GO:0016757">
    <property type="term" value="F:glycosyltransferase activity"/>
    <property type="evidence" value="ECO:0007669"/>
    <property type="project" value="TreeGrafter"/>
</dbReference>
<dbReference type="STRING" id="226506.SAMN04488519_101359"/>
<evidence type="ECO:0000313" key="2">
    <source>
        <dbReference type="Proteomes" id="UP000199564"/>
    </source>
</evidence>
<dbReference type="Pfam" id="PF13528">
    <property type="entry name" value="Glyco_trans_1_3"/>
    <property type="match status" value="1"/>
</dbReference>
<dbReference type="PANTHER" id="PTHR21015:SF22">
    <property type="entry name" value="GLYCOSYLTRANSFERASE"/>
    <property type="match status" value="1"/>
</dbReference>
<evidence type="ECO:0008006" key="3">
    <source>
        <dbReference type="Google" id="ProtNLM"/>
    </source>
</evidence>
<protein>
    <recommendedName>
        <fullName evidence="3">Glycosyltransferase</fullName>
    </recommendedName>
</protein>
<gene>
    <name evidence="1" type="ORF">SAMN04488519_101359</name>
</gene>
<proteinExistence type="predicted"/>
<reference evidence="2" key="1">
    <citation type="submission" date="2016-10" db="EMBL/GenBank/DDBJ databases">
        <authorList>
            <person name="Varghese N."/>
            <person name="Submissions S."/>
        </authorList>
    </citation>
    <scope>NUCLEOTIDE SEQUENCE [LARGE SCALE GENOMIC DNA]</scope>
    <source>
        <strain evidence="2">DSM 15282</strain>
    </source>
</reference>
<dbReference type="Gene3D" id="3.40.50.2000">
    <property type="entry name" value="Glycogen Phosphorylase B"/>
    <property type="match status" value="1"/>
</dbReference>
<dbReference type="EMBL" id="FOVW01000001">
    <property type="protein sequence ID" value="SFN68820.1"/>
    <property type="molecule type" value="Genomic_DNA"/>
</dbReference>
<dbReference type="RefSeq" id="WP_091649436.1">
    <property type="nucleotide sequence ID" value="NZ_FOVW01000001.1"/>
</dbReference>
<evidence type="ECO:0000313" key="1">
    <source>
        <dbReference type="EMBL" id="SFN68820.1"/>
    </source>
</evidence>
<sequence length="377" mass="43198">MKFLFIVQGEGRGHMTQAISFSQLIRSQGHEVCAVILGKSKRRAIPDFFKREINVPIHWIPSPNFETDGGNKKISLSKTLRKNFLKAPIFINSLREIHLINQRHQPDVILNFYDLLGGLYTGFFRPKAEFWVIGHQYLINHSNYLFPKKRKIERLLYQFNTSLSAWTANKILALSFEPLEAEGKITVVPPLLRRELKYLNPYPGDFYLAYMVNPGYAEDLIAFARSNSQIKIKAYWDKKGENEIIHPSPNLSLQQVNDQKFLEDMAACKGLVCTAGFESICEALYLGKQIMVIPVEGQYEQACNAIEIQERKIGIAASEFNFKLLEKTGIKDKEAVKKYQSWVESWSGIIEDLTLEKRSSQVIWPEGSFPNSNHAYG</sequence>
<dbReference type="SUPFAM" id="SSF53756">
    <property type="entry name" value="UDP-Glycosyltransferase/glycogen phosphorylase"/>
    <property type="match status" value="1"/>
</dbReference>
<name>A0A1I5B2H0_9BACT</name>
<keyword evidence="2" id="KW-1185">Reference proteome</keyword>
<dbReference type="PANTHER" id="PTHR21015">
    <property type="entry name" value="UDP-N-ACETYLGLUCOSAMINE--N-ACETYLMURAMYL-(PENTAPEPTIDE) PYROPHOSPHORYL-UNDECAPRENOL N-ACETYLGLUCOSAMINE TRANSFERASE 1"/>
    <property type="match status" value="1"/>
</dbReference>
<organism evidence="1 2">
    <name type="scientific">Algoriphagus ornithinivorans</name>
    <dbReference type="NCBI Taxonomy" id="226506"/>
    <lineage>
        <taxon>Bacteria</taxon>
        <taxon>Pseudomonadati</taxon>
        <taxon>Bacteroidota</taxon>
        <taxon>Cytophagia</taxon>
        <taxon>Cytophagales</taxon>
        <taxon>Cyclobacteriaceae</taxon>
        <taxon>Algoriphagus</taxon>
    </lineage>
</organism>